<keyword evidence="4 5" id="KW-0472">Membrane</keyword>
<comment type="subcellular location">
    <subcellularLocation>
        <location evidence="1">Membrane</location>
        <topology evidence="1">Multi-pass membrane protein</topology>
    </subcellularLocation>
</comment>
<dbReference type="Pfam" id="PF00939">
    <property type="entry name" value="Na_sulph_symp"/>
    <property type="match status" value="1"/>
</dbReference>
<feature type="transmembrane region" description="Helical" evidence="5">
    <location>
        <begin position="245"/>
        <end position="268"/>
    </location>
</feature>
<feature type="transmembrane region" description="Helical" evidence="5">
    <location>
        <begin position="326"/>
        <end position="346"/>
    </location>
</feature>
<name>A0A853EJL9_9ACTO</name>
<feature type="transmembrane region" description="Helical" evidence="5">
    <location>
        <begin position="30"/>
        <end position="49"/>
    </location>
</feature>
<protein>
    <submittedName>
        <fullName evidence="6">Anion permease</fullName>
    </submittedName>
</protein>
<sequence length="507" mass="52328">MTTLETLPLSLAPKEADQEPRARSIPWGRILSATVALALCAGIAVAHALSPEGPSLQASITLIVFVLAVWAWAFTRLDDTYVSLGAGTALVLSGSLSPKELFSSLGDDTIWLLVAAFVIAVGVTASGLTARAAAWLVTGTDRPRVLFHLITAAIVGTVFAAPSTSGRAALLLPVFVAIARALQARPQDSGRQRRARARLVHALSLVFPTVILLSAVGSFLGAGAHLVTAHIVAAAGSRDFSFASWLLLGLPLAALSSHLATELILALFTRRADMRQRISIAMEDLAAGSATPLTGPLTQVENRAALLLGTVVVLWCTESLHGIDPAIVALVGVLVTALPGYGAVSLKKALGKAPWSLLVFMAATLAMGDALVNTGAAQWVASTAFTALSISSPWPFMVAVVLLSTAAHLVIQSRSARSAVLVPIVVALAPAVGVDPAAAAFASTAAAGFCHTLPSSAKPVAMFASAEEVETFTPADLRRLSLILGPAMALLVLACSAWLWPALGLGW</sequence>
<dbReference type="PANTHER" id="PTHR43652:SF2">
    <property type="entry name" value="BASIC AMINO ACID ANTIPORTER YFCC-RELATED"/>
    <property type="match status" value="1"/>
</dbReference>
<dbReference type="InterPro" id="IPR001898">
    <property type="entry name" value="SLC13A/DASS"/>
</dbReference>
<feature type="transmembrane region" description="Helical" evidence="5">
    <location>
        <begin position="168"/>
        <end position="184"/>
    </location>
</feature>
<feature type="transmembrane region" description="Helical" evidence="5">
    <location>
        <begin position="55"/>
        <end position="74"/>
    </location>
</feature>
<organism evidence="6 7">
    <name type="scientific">Actinomyces bowdenii</name>
    <dbReference type="NCBI Taxonomy" id="131109"/>
    <lineage>
        <taxon>Bacteria</taxon>
        <taxon>Bacillati</taxon>
        <taxon>Actinomycetota</taxon>
        <taxon>Actinomycetes</taxon>
        <taxon>Actinomycetales</taxon>
        <taxon>Actinomycetaceae</taxon>
        <taxon>Actinomyces</taxon>
    </lineage>
</organism>
<dbReference type="AlphaFoldDB" id="A0A853EJL9"/>
<feature type="transmembrane region" description="Helical" evidence="5">
    <location>
        <begin position="358"/>
        <end position="381"/>
    </location>
</feature>
<feature type="transmembrane region" description="Helical" evidence="5">
    <location>
        <begin position="304"/>
        <end position="320"/>
    </location>
</feature>
<feature type="transmembrane region" description="Helical" evidence="5">
    <location>
        <begin position="480"/>
        <end position="500"/>
    </location>
</feature>
<evidence type="ECO:0000313" key="7">
    <source>
        <dbReference type="Proteomes" id="UP000572528"/>
    </source>
</evidence>
<accession>A0A853EJL9</accession>
<evidence type="ECO:0000256" key="2">
    <source>
        <dbReference type="ARBA" id="ARBA00022692"/>
    </source>
</evidence>
<evidence type="ECO:0000256" key="1">
    <source>
        <dbReference type="ARBA" id="ARBA00004141"/>
    </source>
</evidence>
<dbReference type="GO" id="GO:0022857">
    <property type="term" value="F:transmembrane transporter activity"/>
    <property type="evidence" value="ECO:0007669"/>
    <property type="project" value="InterPro"/>
</dbReference>
<feature type="transmembrane region" description="Helical" evidence="5">
    <location>
        <begin position="145"/>
        <end position="162"/>
    </location>
</feature>
<dbReference type="PANTHER" id="PTHR43652">
    <property type="entry name" value="BASIC AMINO ACID ANTIPORTER YFCC-RELATED"/>
    <property type="match status" value="1"/>
</dbReference>
<gene>
    <name evidence="6" type="ORF">HZZ05_08165</name>
</gene>
<evidence type="ECO:0000256" key="4">
    <source>
        <dbReference type="ARBA" id="ARBA00023136"/>
    </source>
</evidence>
<dbReference type="Proteomes" id="UP000572528">
    <property type="component" value="Unassembled WGS sequence"/>
</dbReference>
<dbReference type="InterPro" id="IPR051679">
    <property type="entry name" value="DASS-Related_Transporters"/>
</dbReference>
<feature type="transmembrane region" description="Helical" evidence="5">
    <location>
        <begin position="110"/>
        <end position="133"/>
    </location>
</feature>
<proteinExistence type="predicted"/>
<comment type="caution">
    <text evidence="6">The sequence shown here is derived from an EMBL/GenBank/DDBJ whole genome shotgun (WGS) entry which is preliminary data.</text>
</comment>
<reference evidence="6 7" key="1">
    <citation type="submission" date="2020-07" db="EMBL/GenBank/DDBJ databases">
        <title>MOT database genomes.</title>
        <authorList>
            <person name="Joseph S."/>
            <person name="Aduse-Opoku J."/>
            <person name="Hashim A."/>
            <person name="Wade W."/>
            <person name="Curtis M."/>
        </authorList>
    </citation>
    <scope>NUCLEOTIDE SEQUENCE [LARGE SCALE GENOMIC DNA]</scope>
    <source>
        <strain evidence="6 7">WMus004</strain>
    </source>
</reference>
<dbReference type="RefSeq" id="WP_179900765.1">
    <property type="nucleotide sequence ID" value="NZ_JACBXV010000106.1"/>
</dbReference>
<keyword evidence="3 5" id="KW-1133">Transmembrane helix</keyword>
<feature type="transmembrane region" description="Helical" evidence="5">
    <location>
        <begin position="393"/>
        <end position="411"/>
    </location>
</feature>
<evidence type="ECO:0000256" key="5">
    <source>
        <dbReference type="SAM" id="Phobius"/>
    </source>
</evidence>
<evidence type="ECO:0000256" key="3">
    <source>
        <dbReference type="ARBA" id="ARBA00022989"/>
    </source>
</evidence>
<feature type="transmembrane region" description="Helical" evidence="5">
    <location>
        <begin position="205"/>
        <end position="233"/>
    </location>
</feature>
<keyword evidence="2 5" id="KW-0812">Transmembrane</keyword>
<dbReference type="GO" id="GO:0005886">
    <property type="term" value="C:plasma membrane"/>
    <property type="evidence" value="ECO:0007669"/>
    <property type="project" value="TreeGrafter"/>
</dbReference>
<dbReference type="EMBL" id="JACBXV010000106">
    <property type="protein sequence ID" value="NYS69488.1"/>
    <property type="molecule type" value="Genomic_DNA"/>
</dbReference>
<evidence type="ECO:0000313" key="6">
    <source>
        <dbReference type="EMBL" id="NYS69488.1"/>
    </source>
</evidence>